<dbReference type="EMBL" id="MK250091">
    <property type="protein sequence ID" value="QDY52384.1"/>
    <property type="molecule type" value="Genomic_DNA"/>
</dbReference>
<dbReference type="PANTHER" id="PTHR11060">
    <property type="entry name" value="PROTEIN MEMO1"/>
    <property type="match status" value="1"/>
</dbReference>
<organism evidence="3">
    <name type="scientific">Mimiviridae sp. ChoanoV1</name>
    <dbReference type="NCBI Taxonomy" id="2596887"/>
    <lineage>
        <taxon>Viruses</taxon>
        <taxon>Varidnaviria</taxon>
        <taxon>Bamfordvirae</taxon>
        <taxon>Nucleocytoviricota</taxon>
        <taxon>Megaviricetes</taxon>
        <taxon>Imitervirales</taxon>
        <taxon>Schizomimiviridae</taxon>
    </lineage>
</organism>
<dbReference type="Gene3D" id="3.30.700.20">
    <property type="entry name" value="Hypothetical protein ph0010, domain 1"/>
    <property type="match status" value="1"/>
</dbReference>
<feature type="domain" description="AMMECR1" evidence="2">
    <location>
        <begin position="311"/>
        <end position="522"/>
    </location>
</feature>
<dbReference type="InterPro" id="IPR036071">
    <property type="entry name" value="AMMECR1_dom_sf"/>
</dbReference>
<dbReference type="Gene3D" id="3.40.830.10">
    <property type="entry name" value="LigB-like"/>
    <property type="match status" value="1"/>
</dbReference>
<reference evidence="3" key="1">
    <citation type="submission" date="2018-11" db="EMBL/GenBank/DDBJ databases">
        <title>A distinct lineage of giant viruses engineers rhodopsin photosystems in predatory marine eukaryotes.</title>
        <authorList>
            <person name="Needham D.M."/>
            <person name="Yoshizawa S."/>
            <person name="Hosaka T."/>
            <person name="Poirier C."/>
            <person name="Choi C.-J."/>
            <person name="Hehenberger E."/>
            <person name="Irwin N.A.T."/>
            <person name="Wilken S."/>
            <person name="Yung C.-M."/>
            <person name="Bachy C."/>
            <person name="Kurihara R."/>
            <person name="Nakajima Y."/>
            <person name="Kojima K."/>
            <person name="Kimura-Someya T."/>
            <person name="Leonard G."/>
            <person name="Malmstrom R.R."/>
            <person name="Mende D."/>
            <person name="Olson D.K."/>
            <person name="Sudo Y."/>
            <person name="Sudek S."/>
            <person name="Richards T.A."/>
            <person name="DeLong E.F."/>
            <person name="Keeling P.J."/>
            <person name="Santoro A.E."/>
            <person name="Shirouzu M."/>
            <person name="Iwasaki W."/>
            <person name="Worden A.Z."/>
        </authorList>
    </citation>
    <scope>NUCLEOTIDE SEQUENCE</scope>
</reference>
<proteinExistence type="inferred from homology"/>
<dbReference type="SUPFAM" id="SSF143447">
    <property type="entry name" value="AMMECR1-like"/>
    <property type="match status" value="1"/>
</dbReference>
<dbReference type="Pfam" id="PF01871">
    <property type="entry name" value="AMMECR1"/>
    <property type="match status" value="1"/>
</dbReference>
<evidence type="ECO:0000259" key="2">
    <source>
        <dbReference type="PROSITE" id="PS51112"/>
    </source>
</evidence>
<evidence type="ECO:0000256" key="1">
    <source>
        <dbReference type="ARBA" id="ARBA00006315"/>
    </source>
</evidence>
<name>A0A5B8IQW3_9VIRU</name>
<dbReference type="InterPro" id="IPR002737">
    <property type="entry name" value="MEMO1_fam"/>
</dbReference>
<dbReference type="NCBIfam" id="TIGR04336">
    <property type="entry name" value="AmmeMemoSam_B"/>
    <property type="match status" value="1"/>
</dbReference>
<dbReference type="PROSITE" id="PS51112">
    <property type="entry name" value="AMMECR1"/>
    <property type="match status" value="1"/>
</dbReference>
<evidence type="ECO:0000313" key="3">
    <source>
        <dbReference type="EMBL" id="QDY52384.1"/>
    </source>
</evidence>
<sequence length="929" mass="109594">MDFKIPKIYNWLKPPDNFLSLKQYLEYLKNESNNLFQLNFDDTINYILVPHAGIRYSGLCSMSAYLPASKNKKIKNILLLSTDHNENEKSGIYNKNLIFENDKNKYRINVNLDVNELLLSKYNDLFEEVNLNNEKEHALYNQIPFISYLFPNVNVIGIKIGKNGLDKISSILSDIIDDSYLVVCNTDLSHINGHFKDKIENNIYDTIRYQDSQIIKHLNNLDNNDISNLSLCGYNALLLMKKIVNKKNLICKISSYYSSLQLEYFIKQDINKKIQINDLLQRFEISDIGKSSVSYVGLVFTQLNNITLTEFENQSLIHFSINTAINYYDKRDLKIIEPIYSQSYYNKLAAFITIDNLSFTDMNQKQRGCIGTVDVERESLIENIRYFTLQSCFYDSRYKPVTLDELTYKVNLNDINYYVCRKKFSITVIDRKTDVSLRDFINKKTDFILGEDTVNLEVNGKKSVYLTKDAVIENLNSEIKILKMLCRKGGNKEDCLLKDNIKVSYQPSYCINSQYDIFLFDLTYKIYDFKKDLNKFIIENYSRFRYKKIGLLFKKINTEKKNNKKIYLLYGILWYYIYILECHNPQKVITDLGYSNCFLFLKQVTQIKMFKKLGQEIIDIVFNEYFITNLNQDGIPPEMVRDNIAFCCGMIQWIYIGSPKKLPKLLDLCDKICINIDKYPDFLNWKWFDKTINKTDTNLPNHYININGVFTLFYGLYLTEWVNYSQGNFKVKNKIWLKKLKLFNNKLNDNNLSLHNFIKSLIKIKHKWNSTENNYLAWLVNHIPYFLSAFYEYDLTKIKNLRINSGWVEIINFIKISGPNLKESSWDYFGECVEILDKFGYNQKKEIKIIQDELKDITSRIKILEIKNRPFSDIHTIVTYVMQPNAEDVMKTNINKNYGKYVKKIINSLDKKKTKKKLNLQKGKTKKFR</sequence>
<dbReference type="Pfam" id="PF01875">
    <property type="entry name" value="Memo"/>
    <property type="match status" value="1"/>
</dbReference>
<comment type="similarity">
    <text evidence="1">Belongs to the MEMO1 family.</text>
</comment>
<dbReference type="InterPro" id="IPR027485">
    <property type="entry name" value="AMMECR1_N"/>
</dbReference>
<dbReference type="InterPro" id="IPR002733">
    <property type="entry name" value="AMMECR1_domain"/>
</dbReference>
<gene>
    <name evidence="3" type="ORF">7_32</name>
</gene>
<protein>
    <submittedName>
        <fullName evidence="3">Memo-like protein</fullName>
    </submittedName>
</protein>
<dbReference type="PANTHER" id="PTHR11060:SF0">
    <property type="entry name" value="PROTEIN MEMO1"/>
    <property type="match status" value="1"/>
</dbReference>
<accession>A0A5B8IQW3</accession>